<evidence type="ECO:0000259" key="8">
    <source>
        <dbReference type="PROSITE" id="PS50850"/>
    </source>
</evidence>
<protein>
    <submittedName>
        <fullName evidence="9">MFS transporter</fullName>
    </submittedName>
</protein>
<feature type="transmembrane region" description="Helical" evidence="7">
    <location>
        <begin position="99"/>
        <end position="123"/>
    </location>
</feature>
<sequence>MKSVTETVPPPPKAKPGASSNYHKLFGAYSLTFLGDGLTLTAVPWLVSSLTSNPLHASWVTLALRLPWLLFSLPAGILIDRMSRKGLIAAASLLRTLLLLVLTVCIAAGWISIPLLAVFMFGIGLSRVLFDSTVQTLLPSVVERSRLEQANGRFTAGQLISSDMVGVGLGGLVITLSLIIPFAVDTVTAFAASALLLLLRGSFRPDTSQRDITSPIQKAAIATWRQDMLFGFRYIYADPFLRPLALLSIFITLMASSLVATQVYFAQEVLGLDSFGFAILILVATLGSLLASQVISKMRTRWNPRQLLLVSILAMMMVYGACGVFVSPYAVGLFYFTAAFFITVYNITRTSLLQRSVPDAYLGRVGSVFRFLSMGVSAIGAVVGGLIVTSSEQMFSRTFALQLPYLLLAAVYAVCLLAGSRLLKENSDDH</sequence>
<feature type="transmembrane region" description="Helical" evidence="7">
    <location>
        <begin position="172"/>
        <end position="199"/>
    </location>
</feature>
<evidence type="ECO:0000256" key="5">
    <source>
        <dbReference type="ARBA" id="ARBA00022989"/>
    </source>
</evidence>
<feature type="transmembrane region" description="Helical" evidence="7">
    <location>
        <begin position="25"/>
        <end position="47"/>
    </location>
</feature>
<keyword evidence="5 7" id="KW-1133">Transmembrane helix</keyword>
<dbReference type="InterPro" id="IPR036259">
    <property type="entry name" value="MFS_trans_sf"/>
</dbReference>
<keyword evidence="3" id="KW-1003">Cell membrane</keyword>
<feature type="transmembrane region" description="Helical" evidence="7">
    <location>
        <begin position="244"/>
        <end position="265"/>
    </location>
</feature>
<name>A0ABT9CHT7_9BACL</name>
<evidence type="ECO:0000256" key="1">
    <source>
        <dbReference type="ARBA" id="ARBA00004651"/>
    </source>
</evidence>
<keyword evidence="4 7" id="KW-0812">Transmembrane</keyword>
<accession>A0ABT9CHT7</accession>
<feature type="transmembrane region" description="Helical" evidence="7">
    <location>
        <begin position="277"/>
        <end position="295"/>
    </location>
</feature>
<dbReference type="Gene3D" id="1.20.1250.20">
    <property type="entry name" value="MFS general substrate transporter like domains"/>
    <property type="match status" value="1"/>
</dbReference>
<feature type="transmembrane region" description="Helical" evidence="7">
    <location>
        <begin position="368"/>
        <end position="391"/>
    </location>
</feature>
<evidence type="ECO:0000256" key="2">
    <source>
        <dbReference type="ARBA" id="ARBA00022448"/>
    </source>
</evidence>
<dbReference type="EMBL" id="JAUQTB010000024">
    <property type="protein sequence ID" value="MDO7908834.1"/>
    <property type="molecule type" value="Genomic_DNA"/>
</dbReference>
<dbReference type="InterPro" id="IPR020846">
    <property type="entry name" value="MFS_dom"/>
</dbReference>
<dbReference type="PROSITE" id="PS50850">
    <property type="entry name" value="MFS"/>
    <property type="match status" value="1"/>
</dbReference>
<evidence type="ECO:0000256" key="6">
    <source>
        <dbReference type="ARBA" id="ARBA00023136"/>
    </source>
</evidence>
<feature type="transmembrane region" description="Helical" evidence="7">
    <location>
        <begin position="403"/>
        <end position="423"/>
    </location>
</feature>
<feature type="domain" description="Major facilitator superfamily (MFS) profile" evidence="8">
    <location>
        <begin position="21"/>
        <end position="427"/>
    </location>
</feature>
<dbReference type="RefSeq" id="WP_305026057.1">
    <property type="nucleotide sequence ID" value="NZ_JAUQTB010000024.1"/>
</dbReference>
<keyword evidence="6 7" id="KW-0472">Membrane</keyword>
<organism evidence="9 10">
    <name type="scientific">Paenibacillus lacisoli</name>
    <dbReference type="NCBI Taxonomy" id="3064525"/>
    <lineage>
        <taxon>Bacteria</taxon>
        <taxon>Bacillati</taxon>
        <taxon>Bacillota</taxon>
        <taxon>Bacilli</taxon>
        <taxon>Bacillales</taxon>
        <taxon>Paenibacillaceae</taxon>
        <taxon>Paenibacillus</taxon>
    </lineage>
</organism>
<dbReference type="SUPFAM" id="SSF103473">
    <property type="entry name" value="MFS general substrate transporter"/>
    <property type="match status" value="1"/>
</dbReference>
<feature type="transmembrane region" description="Helical" evidence="7">
    <location>
        <begin position="307"/>
        <end position="326"/>
    </location>
</feature>
<dbReference type="InterPro" id="IPR011701">
    <property type="entry name" value="MFS"/>
</dbReference>
<keyword evidence="10" id="KW-1185">Reference proteome</keyword>
<dbReference type="CDD" id="cd06173">
    <property type="entry name" value="MFS_MefA_like"/>
    <property type="match status" value="1"/>
</dbReference>
<comment type="caution">
    <text evidence="9">The sequence shown here is derived from an EMBL/GenBank/DDBJ whole genome shotgun (WGS) entry which is preliminary data.</text>
</comment>
<feature type="transmembrane region" description="Helical" evidence="7">
    <location>
        <begin position="332"/>
        <end position="348"/>
    </location>
</feature>
<comment type="subcellular location">
    <subcellularLocation>
        <location evidence="1">Cell membrane</location>
        <topology evidence="1">Multi-pass membrane protein</topology>
    </subcellularLocation>
</comment>
<feature type="transmembrane region" description="Helical" evidence="7">
    <location>
        <begin position="59"/>
        <end position="79"/>
    </location>
</feature>
<proteinExistence type="predicted"/>
<evidence type="ECO:0000313" key="9">
    <source>
        <dbReference type="EMBL" id="MDO7908834.1"/>
    </source>
</evidence>
<evidence type="ECO:0000256" key="4">
    <source>
        <dbReference type="ARBA" id="ARBA00022692"/>
    </source>
</evidence>
<gene>
    <name evidence="9" type="ORF">Q5741_20830</name>
</gene>
<dbReference type="PANTHER" id="PTHR23513">
    <property type="entry name" value="INTEGRAL MEMBRANE EFFLUX PROTEIN-RELATED"/>
    <property type="match status" value="1"/>
</dbReference>
<evidence type="ECO:0000256" key="7">
    <source>
        <dbReference type="SAM" id="Phobius"/>
    </source>
</evidence>
<keyword evidence="2" id="KW-0813">Transport</keyword>
<reference evidence="9 10" key="1">
    <citation type="submission" date="2023-07" db="EMBL/GenBank/DDBJ databases">
        <title>Paenibacillus sp. JX-17 nov. isolated from soil.</title>
        <authorList>
            <person name="Wan Y."/>
            <person name="Liu B."/>
        </authorList>
    </citation>
    <scope>NUCLEOTIDE SEQUENCE [LARGE SCALE GENOMIC DNA]</scope>
    <source>
        <strain evidence="9 10">JX-17</strain>
    </source>
</reference>
<evidence type="ECO:0000256" key="3">
    <source>
        <dbReference type="ARBA" id="ARBA00022475"/>
    </source>
</evidence>
<dbReference type="Pfam" id="PF07690">
    <property type="entry name" value="MFS_1"/>
    <property type="match status" value="1"/>
</dbReference>
<dbReference type="PANTHER" id="PTHR23513:SF6">
    <property type="entry name" value="MAJOR FACILITATOR SUPERFAMILY ASSOCIATED DOMAIN-CONTAINING PROTEIN"/>
    <property type="match status" value="1"/>
</dbReference>
<evidence type="ECO:0000313" key="10">
    <source>
        <dbReference type="Proteomes" id="UP001240171"/>
    </source>
</evidence>
<dbReference type="Proteomes" id="UP001240171">
    <property type="component" value="Unassembled WGS sequence"/>
</dbReference>